<dbReference type="PANTHER" id="PTHR38340">
    <property type="entry name" value="S-LAYER PROTEIN"/>
    <property type="match status" value="1"/>
</dbReference>
<dbReference type="PRINTS" id="PR00313">
    <property type="entry name" value="CABNDNGRPT"/>
</dbReference>
<dbReference type="PROSITE" id="PS00330">
    <property type="entry name" value="HEMOLYSIN_CALCIUM"/>
    <property type="match status" value="3"/>
</dbReference>
<evidence type="ECO:0000256" key="2">
    <source>
        <dbReference type="ARBA" id="ARBA00022525"/>
    </source>
</evidence>
<dbReference type="RefSeq" id="WP_186772255.1">
    <property type="nucleotide sequence ID" value="NZ_JACOMF010000029.1"/>
</dbReference>
<dbReference type="SUPFAM" id="SSF51120">
    <property type="entry name" value="beta-Roll"/>
    <property type="match status" value="2"/>
</dbReference>
<dbReference type="PANTHER" id="PTHR38340:SF1">
    <property type="entry name" value="S-LAYER PROTEIN"/>
    <property type="match status" value="1"/>
</dbReference>
<dbReference type="Gene3D" id="2.150.10.10">
    <property type="entry name" value="Serralysin-like metalloprotease, C-terminal"/>
    <property type="match status" value="2"/>
</dbReference>
<dbReference type="InterPro" id="IPR001343">
    <property type="entry name" value="Hemolysn_Ca-bd"/>
</dbReference>
<sequence>MGDFASIIGGGHTDGGIASDHDAVYHIGGTGVILDRGGTTGEAYVDATGSISTYVQAGSGADTILGGTGNDSFKGGAGEDSISSGSGADSVEAGSGGDTVDGGMGDDKVVGGDGDDFLLGGEGNDTLFGGDGLDTLIGGLGNDLLIGGSGADLFVFDVNGFGNDTISGFQAGDEVRIVAGVEGINSEADLAGKVSVVGNSVKIDLGGGSTITISGISGGTTAQDLVNDISSWLKVGSLPTT</sequence>
<comment type="subcellular location">
    <subcellularLocation>
        <location evidence="1">Secreted</location>
    </subcellularLocation>
</comment>
<dbReference type="EMBL" id="JACOMF010000029">
    <property type="protein sequence ID" value="MBC4017496.1"/>
    <property type="molecule type" value="Genomic_DNA"/>
</dbReference>
<dbReference type="GO" id="GO:0005509">
    <property type="term" value="F:calcium ion binding"/>
    <property type="evidence" value="ECO:0007669"/>
    <property type="project" value="InterPro"/>
</dbReference>
<evidence type="ECO:0000313" key="5">
    <source>
        <dbReference type="Proteomes" id="UP000600101"/>
    </source>
</evidence>
<evidence type="ECO:0000313" key="4">
    <source>
        <dbReference type="EMBL" id="MBC4017496.1"/>
    </source>
</evidence>
<evidence type="ECO:0000256" key="1">
    <source>
        <dbReference type="ARBA" id="ARBA00004613"/>
    </source>
</evidence>
<accession>A0A9X0R0J7</accession>
<gene>
    <name evidence="4" type="ORF">H7965_19490</name>
</gene>
<dbReference type="GO" id="GO:0005576">
    <property type="term" value="C:extracellular region"/>
    <property type="evidence" value="ECO:0007669"/>
    <property type="project" value="UniProtKB-SubCell"/>
</dbReference>
<dbReference type="Proteomes" id="UP000600101">
    <property type="component" value="Unassembled WGS sequence"/>
</dbReference>
<dbReference type="InterPro" id="IPR050557">
    <property type="entry name" value="RTX_toxin/Mannuronan_C5-epim"/>
</dbReference>
<feature type="compositionally biased region" description="Gly residues" evidence="3">
    <location>
        <begin position="94"/>
        <end position="103"/>
    </location>
</feature>
<name>A0A9X0R0J7_9PROT</name>
<dbReference type="InterPro" id="IPR018511">
    <property type="entry name" value="Hemolysin-typ_Ca-bd_CS"/>
</dbReference>
<dbReference type="Pfam" id="PF00353">
    <property type="entry name" value="HemolysinCabind"/>
    <property type="match status" value="2"/>
</dbReference>
<feature type="region of interest" description="Disordered" evidence="3">
    <location>
        <begin position="75"/>
        <end position="106"/>
    </location>
</feature>
<evidence type="ECO:0000256" key="3">
    <source>
        <dbReference type="SAM" id="MobiDB-lite"/>
    </source>
</evidence>
<keyword evidence="5" id="KW-1185">Reference proteome</keyword>
<protein>
    <submittedName>
        <fullName evidence="4">Calcium-binding protein</fullName>
    </submittedName>
</protein>
<proteinExistence type="predicted"/>
<dbReference type="InterPro" id="IPR011049">
    <property type="entry name" value="Serralysin-like_metalloprot_C"/>
</dbReference>
<dbReference type="AlphaFoldDB" id="A0A9X0R0J7"/>
<reference evidence="4" key="1">
    <citation type="submission" date="2020-08" db="EMBL/GenBank/DDBJ databases">
        <authorList>
            <person name="Hu Y."/>
            <person name="Nguyen S.V."/>
            <person name="Li F."/>
            <person name="Fanning S."/>
        </authorList>
    </citation>
    <scope>NUCLEOTIDE SEQUENCE</scope>
    <source>
        <strain evidence="4">SYSU D8009</strain>
    </source>
</reference>
<keyword evidence="2" id="KW-0964">Secreted</keyword>
<comment type="caution">
    <text evidence="4">The sequence shown here is derived from an EMBL/GenBank/DDBJ whole genome shotgun (WGS) entry which is preliminary data.</text>
</comment>
<organism evidence="4 5">
    <name type="scientific">Siccirubricoccus deserti</name>
    <dbReference type="NCBI Taxonomy" id="2013562"/>
    <lineage>
        <taxon>Bacteria</taxon>
        <taxon>Pseudomonadati</taxon>
        <taxon>Pseudomonadota</taxon>
        <taxon>Alphaproteobacteria</taxon>
        <taxon>Acetobacterales</taxon>
        <taxon>Roseomonadaceae</taxon>
        <taxon>Siccirubricoccus</taxon>
    </lineage>
</organism>